<feature type="binding site" evidence="8">
    <location>
        <position position="61"/>
    </location>
    <ligand>
        <name>L-glutamine</name>
        <dbReference type="ChEBI" id="CHEBI:58359"/>
    </ligand>
</feature>
<comment type="catalytic activity">
    <reaction evidence="7 8">
        <text>hydrogencarbonate + L-glutamine + 2 ATP + H2O = carbamoyl phosphate + L-glutamate + 2 ADP + phosphate + 2 H(+)</text>
        <dbReference type="Rhea" id="RHEA:18633"/>
        <dbReference type="ChEBI" id="CHEBI:15377"/>
        <dbReference type="ChEBI" id="CHEBI:15378"/>
        <dbReference type="ChEBI" id="CHEBI:17544"/>
        <dbReference type="ChEBI" id="CHEBI:29985"/>
        <dbReference type="ChEBI" id="CHEBI:30616"/>
        <dbReference type="ChEBI" id="CHEBI:43474"/>
        <dbReference type="ChEBI" id="CHEBI:58228"/>
        <dbReference type="ChEBI" id="CHEBI:58359"/>
        <dbReference type="ChEBI" id="CHEBI:456216"/>
        <dbReference type="EC" id="6.3.5.5"/>
    </reaction>
</comment>
<keyword evidence="4 8" id="KW-0547">Nucleotide-binding</keyword>
<dbReference type="NCBIfam" id="TIGR01368">
    <property type="entry name" value="CPSaseIIsmall"/>
    <property type="match status" value="1"/>
</dbReference>
<dbReference type="OrthoDB" id="7675at2157"/>
<dbReference type="Gene3D" id="3.50.30.20">
    <property type="entry name" value="Carbamoyl-phosphate synthase small subunit, N-terminal domain"/>
    <property type="match status" value="1"/>
</dbReference>
<evidence type="ECO:0000256" key="1">
    <source>
        <dbReference type="ARBA" id="ARBA00005077"/>
    </source>
</evidence>
<keyword evidence="8" id="KW-0665">Pyrimidine biosynthesis</keyword>
<dbReference type="HAMAP" id="MF_01209">
    <property type="entry name" value="CPSase_S_chain"/>
    <property type="match status" value="1"/>
</dbReference>
<dbReference type="NCBIfam" id="NF009475">
    <property type="entry name" value="PRK12838.1"/>
    <property type="match status" value="1"/>
</dbReference>
<dbReference type="GO" id="GO:0006207">
    <property type="term" value="P:'de novo' pyrimidine nucleobase biosynthetic process"/>
    <property type="evidence" value="ECO:0007669"/>
    <property type="project" value="InterPro"/>
</dbReference>
<keyword evidence="3 8" id="KW-0436">Ligase</keyword>
<dbReference type="InterPro" id="IPR017926">
    <property type="entry name" value="GATASE"/>
</dbReference>
<dbReference type="SMART" id="SM01097">
    <property type="entry name" value="CPSase_sm_chain"/>
    <property type="match status" value="1"/>
</dbReference>
<dbReference type="PANTHER" id="PTHR43418">
    <property type="entry name" value="MULTIFUNCTIONAL TRYPTOPHAN BIOSYNTHESIS PROTEIN-RELATED"/>
    <property type="match status" value="1"/>
</dbReference>
<feature type="binding site" evidence="8">
    <location>
        <position position="233"/>
    </location>
    <ligand>
        <name>L-glutamine</name>
        <dbReference type="ChEBI" id="CHEBI:58359"/>
    </ligand>
</feature>
<dbReference type="PRINTS" id="PR00099">
    <property type="entry name" value="CPSGATASE"/>
</dbReference>
<dbReference type="InterPro" id="IPR006274">
    <property type="entry name" value="CarbamoylP_synth_ssu"/>
</dbReference>
<keyword evidence="6 8" id="KW-0315">Glutamine amidotransferase</keyword>
<dbReference type="eggNOG" id="arCOG00064">
    <property type="taxonomic scope" value="Archaea"/>
</dbReference>
<evidence type="ECO:0000256" key="2">
    <source>
        <dbReference type="ARBA" id="ARBA00007800"/>
    </source>
</evidence>
<feature type="binding site" evidence="8">
    <location>
        <position position="304"/>
    </location>
    <ligand>
        <name>L-glutamine</name>
        <dbReference type="ChEBI" id="CHEBI:58359"/>
    </ligand>
</feature>
<dbReference type="GO" id="GO:0006526">
    <property type="term" value="P:L-arginine biosynthetic process"/>
    <property type="evidence" value="ECO:0007669"/>
    <property type="project" value="UniProtKB-UniRule"/>
</dbReference>
<dbReference type="SUPFAM" id="SSF52317">
    <property type="entry name" value="Class I glutamine amidotransferase-like"/>
    <property type="match status" value="1"/>
</dbReference>
<dbReference type="InterPro" id="IPR036480">
    <property type="entry name" value="CarbP_synth_ssu_N_sf"/>
</dbReference>
<dbReference type="MEROPS" id="C26.A33"/>
<gene>
    <name evidence="8 10" type="primary">carA</name>
    <name evidence="10" type="ordered locus">TTX_0468</name>
</gene>
<dbReference type="EMBL" id="FN869859">
    <property type="protein sequence ID" value="CCC81135.1"/>
    <property type="molecule type" value="Genomic_DNA"/>
</dbReference>
<dbReference type="InterPro" id="IPR035686">
    <property type="entry name" value="CPSase_GATase1"/>
</dbReference>
<name>G4RNJ1_THETK</name>
<feature type="active site" description="Nucleophile" evidence="8">
    <location>
        <position position="259"/>
    </location>
</feature>
<dbReference type="UniPathway" id="UPA00068">
    <property type="reaction ID" value="UER00171"/>
</dbReference>
<dbReference type="HOGENOM" id="CLU_035901_1_1_2"/>
<comment type="subunit">
    <text evidence="8">Composed of two chains; the small (or glutamine) chain promotes the hydrolysis of glutamine to ammonia, which is used by the large (or ammonia) chain to synthesize carbamoyl phosphate. Tetramer of heterodimers (alpha,beta)4.</text>
</comment>
<evidence type="ECO:0000256" key="7">
    <source>
        <dbReference type="ARBA" id="ARBA00048816"/>
    </source>
</evidence>
<dbReference type="KEGG" id="ttn:TTX_0468"/>
<dbReference type="Proteomes" id="UP000002654">
    <property type="component" value="Chromosome"/>
</dbReference>
<dbReference type="GO" id="GO:0004359">
    <property type="term" value="F:glutaminase activity"/>
    <property type="evidence" value="ECO:0007669"/>
    <property type="project" value="RHEA"/>
</dbReference>
<keyword evidence="8" id="KW-0055">Arginine biosynthesis</keyword>
<dbReference type="SUPFAM" id="SSF52021">
    <property type="entry name" value="Carbamoyl phosphate synthetase, small subunit N-terminal domain"/>
    <property type="match status" value="1"/>
</dbReference>
<comment type="similarity">
    <text evidence="2 8">Belongs to the CarA family.</text>
</comment>
<dbReference type="PATRIC" id="fig|768679.9.peg.484"/>
<dbReference type="AlphaFoldDB" id="G4RNJ1"/>
<evidence type="ECO:0000256" key="8">
    <source>
        <dbReference type="HAMAP-Rule" id="MF_01209"/>
    </source>
</evidence>
<dbReference type="Gene3D" id="3.40.50.880">
    <property type="match status" value="1"/>
</dbReference>
<dbReference type="GO" id="GO:0005524">
    <property type="term" value="F:ATP binding"/>
    <property type="evidence" value="ECO:0007669"/>
    <property type="project" value="UniProtKB-UniRule"/>
</dbReference>
<dbReference type="UniPathway" id="UPA00070">
    <property type="reaction ID" value="UER00115"/>
</dbReference>
<proteinExistence type="inferred from homology"/>
<dbReference type="STRING" id="768679.TTX_0468"/>
<dbReference type="GO" id="GO:0006541">
    <property type="term" value="P:glutamine metabolic process"/>
    <property type="evidence" value="ECO:0007669"/>
    <property type="project" value="InterPro"/>
</dbReference>
<dbReference type="Pfam" id="PF00117">
    <property type="entry name" value="GATase"/>
    <property type="match status" value="1"/>
</dbReference>
<feature type="region of interest" description="CPSase" evidence="8">
    <location>
        <begin position="1"/>
        <end position="184"/>
    </location>
</feature>
<feature type="active site" evidence="8">
    <location>
        <position position="344"/>
    </location>
</feature>
<dbReference type="Pfam" id="PF00988">
    <property type="entry name" value="CPSase_sm_chain"/>
    <property type="match status" value="1"/>
</dbReference>
<dbReference type="CDD" id="cd01744">
    <property type="entry name" value="GATase1_CPSase"/>
    <property type="match status" value="1"/>
</dbReference>
<dbReference type="PROSITE" id="PS51273">
    <property type="entry name" value="GATASE_TYPE_1"/>
    <property type="match status" value="1"/>
</dbReference>
<reference evidence="10 11" key="1">
    <citation type="journal article" date="2011" name="PLoS ONE">
        <title>The complete genome sequence of Thermoproteus tenax: a physiologically versatile member of the Crenarchaeota.</title>
        <authorList>
            <person name="Siebers B."/>
            <person name="Zaparty M."/>
            <person name="Raddatz G."/>
            <person name="Tjaden B."/>
            <person name="Albers S.V."/>
            <person name="Bell S.D."/>
            <person name="Blombach F."/>
            <person name="Kletzin A."/>
            <person name="Kyrpides N."/>
            <person name="Lanz C."/>
            <person name="Plagens A."/>
            <person name="Rampp M."/>
            <person name="Rosinus A."/>
            <person name="von Jan M."/>
            <person name="Makarova K.S."/>
            <person name="Klenk H.P."/>
            <person name="Schuster S.C."/>
            <person name="Hensel R."/>
        </authorList>
    </citation>
    <scope>NUCLEOTIDE SEQUENCE [LARGE SCALE GENOMIC DNA]</scope>
    <source>
        <strain evidence="11">ATCC 35583 / DSM 2078 / JCM 9277 / NBRC 100435 / Kra 1</strain>
    </source>
</reference>
<accession>G4RNJ1</accession>
<keyword evidence="11" id="KW-1185">Reference proteome</keyword>
<evidence type="ECO:0000256" key="3">
    <source>
        <dbReference type="ARBA" id="ARBA00022598"/>
    </source>
</evidence>
<evidence type="ECO:0000256" key="4">
    <source>
        <dbReference type="ARBA" id="ARBA00022741"/>
    </source>
</evidence>
<sequence length="364" mass="40271">MFIYVKCLERDVSGANHRGYLVLEDGTVLKGRLIGAERTAIGEVVFTTSVVGYPQSITDPSYKGQILVFTHPLIGNYGVSEDQYESDRIQTEAVVVYEATQPSHYKSVMSLDEWLKSFNVPGIEGVDTRALVLMLRERGVMMGAVGPEPPEELLEKVKRAPRYDEVNYALMVSPKEPEELGDGRRCVGVVDCGVKRSILRELVKRGVRVLRVPCLQWELALKCDAVLFSPGPGNPNLMDKVAEGVRAAVEMKLPVLGICLGHQITAKALGARLYKLKFGHRASNKPVRDLVFTGKTYITTHNHGYAVDPADSGLRPWAVQPDDGTVEGLYHPNLPILTTQFHPEAGPGPKDTTWIFDKFLRFLG</sequence>
<feature type="binding site" evidence="8">
    <location>
        <position position="260"/>
    </location>
    <ligand>
        <name>L-glutamine</name>
        <dbReference type="ChEBI" id="CHEBI:58359"/>
    </ligand>
</feature>
<comment type="catalytic activity">
    <reaction evidence="8">
        <text>L-glutamine + H2O = L-glutamate + NH4(+)</text>
        <dbReference type="Rhea" id="RHEA:15889"/>
        <dbReference type="ChEBI" id="CHEBI:15377"/>
        <dbReference type="ChEBI" id="CHEBI:28938"/>
        <dbReference type="ChEBI" id="CHEBI:29985"/>
        <dbReference type="ChEBI" id="CHEBI:58359"/>
    </reaction>
</comment>
<feature type="binding site" evidence="8">
    <location>
        <position position="305"/>
    </location>
    <ligand>
        <name>L-glutamine</name>
        <dbReference type="ChEBI" id="CHEBI:58359"/>
    </ligand>
</feature>
<feature type="active site" evidence="8">
    <location>
        <position position="342"/>
    </location>
</feature>
<dbReference type="RefSeq" id="WP_014126392.1">
    <property type="nucleotide sequence ID" value="NC_016070.1"/>
</dbReference>
<dbReference type="InterPro" id="IPR002474">
    <property type="entry name" value="CarbamoylP_synth_ssu_N"/>
</dbReference>
<comment type="pathway">
    <text evidence="1 8">Amino-acid biosynthesis; L-arginine biosynthesis; carbamoyl phosphate from bicarbonate: step 1/1.</text>
</comment>
<dbReference type="PRINTS" id="PR00097">
    <property type="entry name" value="ANTSNTHASEII"/>
</dbReference>
<feature type="binding site" evidence="8">
    <location>
        <position position="263"/>
    </location>
    <ligand>
        <name>L-glutamine</name>
        <dbReference type="ChEBI" id="CHEBI:58359"/>
    </ligand>
</feature>
<protein>
    <recommendedName>
        <fullName evidence="8">Carbamoyl phosphate synthase small chain</fullName>
        <ecNumber evidence="8">6.3.5.5</ecNumber>
    </recommendedName>
    <alternativeName>
        <fullName evidence="8">Carbamoyl phosphate synthetase glutamine chain</fullName>
    </alternativeName>
</protein>
<comment type="function">
    <text evidence="8">Small subunit of the glutamine-dependent carbamoyl phosphate synthetase (CPSase). CPSase catalyzes the formation of carbamoyl phosphate from the ammonia moiety of glutamine, carbonate, and phosphate donated by ATP, constituting the first step of 2 biosynthetic pathways, one leading to arginine and/or urea and the other to pyrimidine nucleotides. The small subunit (glutamine amidotransferase) binds and cleaves glutamine to supply the large subunit with the substrate ammonia.</text>
</comment>
<evidence type="ECO:0000259" key="9">
    <source>
        <dbReference type="SMART" id="SM01097"/>
    </source>
</evidence>
<dbReference type="GO" id="GO:0004088">
    <property type="term" value="F:carbamoyl-phosphate synthase (glutamine-hydrolyzing) activity"/>
    <property type="evidence" value="ECO:0007669"/>
    <property type="project" value="UniProtKB-UniRule"/>
</dbReference>
<feature type="binding site" evidence="8">
    <location>
        <position position="231"/>
    </location>
    <ligand>
        <name>L-glutamine</name>
        <dbReference type="ChEBI" id="CHEBI:58359"/>
    </ligand>
</feature>
<dbReference type="EC" id="6.3.5.5" evidence="8"/>
<dbReference type="PRINTS" id="PR00096">
    <property type="entry name" value="GATASE"/>
</dbReference>
<dbReference type="InterPro" id="IPR029062">
    <property type="entry name" value="Class_I_gatase-like"/>
</dbReference>
<dbReference type="GeneID" id="11263470"/>
<dbReference type="InterPro" id="IPR050472">
    <property type="entry name" value="Anth_synth/Amidotransfase"/>
</dbReference>
<dbReference type="GO" id="GO:0044205">
    <property type="term" value="P:'de novo' UMP biosynthetic process"/>
    <property type="evidence" value="ECO:0007669"/>
    <property type="project" value="UniProtKB-UniRule"/>
</dbReference>
<keyword evidence="5 8" id="KW-0067">ATP-binding</keyword>
<evidence type="ECO:0000313" key="10">
    <source>
        <dbReference type="EMBL" id="CCC81135.1"/>
    </source>
</evidence>
<dbReference type="PANTHER" id="PTHR43418:SF7">
    <property type="entry name" value="CARBAMOYL-PHOSPHATE SYNTHASE SMALL CHAIN"/>
    <property type="match status" value="1"/>
</dbReference>
<dbReference type="PaxDb" id="768679-TTX_0468"/>
<evidence type="ECO:0000313" key="11">
    <source>
        <dbReference type="Proteomes" id="UP000002654"/>
    </source>
</evidence>
<feature type="binding site" evidence="8">
    <location>
        <position position="302"/>
    </location>
    <ligand>
        <name>L-glutamine</name>
        <dbReference type="ChEBI" id="CHEBI:58359"/>
    </ligand>
</feature>
<comment type="pathway">
    <text evidence="8">Pyrimidine metabolism; UMP biosynthesis via de novo pathway; (S)-dihydroorotate from bicarbonate: step 1/3.</text>
</comment>
<evidence type="ECO:0000256" key="6">
    <source>
        <dbReference type="ARBA" id="ARBA00022962"/>
    </source>
</evidence>
<feature type="domain" description="Carbamoyl-phosphate synthase small subunit N-terminal" evidence="9">
    <location>
        <begin position="17"/>
        <end position="146"/>
    </location>
</feature>
<evidence type="ECO:0000256" key="5">
    <source>
        <dbReference type="ARBA" id="ARBA00022840"/>
    </source>
</evidence>
<organism evidence="10 11">
    <name type="scientific">Thermoproteus tenax (strain ATCC 35583 / DSM 2078 / JCM 9277 / NBRC 100435 / Kra 1)</name>
    <dbReference type="NCBI Taxonomy" id="768679"/>
    <lineage>
        <taxon>Archaea</taxon>
        <taxon>Thermoproteota</taxon>
        <taxon>Thermoprotei</taxon>
        <taxon>Thermoproteales</taxon>
        <taxon>Thermoproteaceae</taxon>
        <taxon>Thermoproteus</taxon>
    </lineage>
</organism>
<keyword evidence="8" id="KW-0028">Amino-acid biosynthesis</keyword>